<feature type="domain" description="Fibronectin type I" evidence="2">
    <location>
        <begin position="7"/>
        <end position="31"/>
    </location>
</feature>
<sequence>LFCLQFQRPDEPECSEVCQCHPGDSLSCNTVCVARTPCRTEYAFYNHASPAYQAYRGRCLCYSGRFICMRPAPDSYSLPEGVFLFVGYSEREEALLQELSNLTVADVAATLQEHMRTAQAARAEHNVQASEKGEAVEDGHGHGEVLCSLLMHNVTRENLILVAKLVQVNVSEELSAAEALRREKEECVGPLHDIVEKINSRHPDFHSHLLLSILKLGLVEVRVPDRTASSSAAALGTPLPLLASVLAACVVARFSSLWSLTRR</sequence>
<dbReference type="InterPro" id="IPR057681">
    <property type="entry name" value="DUF7921"/>
</dbReference>
<gene>
    <name evidence="4" type="primary">LOC117644647</name>
</gene>
<dbReference type="Pfam" id="PF25868">
    <property type="entry name" value="Fn1_3"/>
    <property type="match status" value="1"/>
</dbReference>
<dbReference type="AlphaFoldDB" id="A0A6P8YJV1"/>
<dbReference type="InterPro" id="IPR059035">
    <property type="entry name" value="Fn1_3"/>
</dbReference>
<dbReference type="InParanoid" id="A0A6P8YJV1"/>
<dbReference type="OrthoDB" id="6374728at2759"/>
<feature type="domain" description="DUF7921" evidence="1">
    <location>
        <begin position="32"/>
        <end position="71"/>
    </location>
</feature>
<dbReference type="RefSeq" id="XP_034240148.1">
    <property type="nucleotide sequence ID" value="XM_034384257.1"/>
</dbReference>
<feature type="non-terminal residue" evidence="4">
    <location>
        <position position="1"/>
    </location>
</feature>
<evidence type="ECO:0000313" key="4">
    <source>
        <dbReference type="RefSeq" id="XP_034240148.1"/>
    </source>
</evidence>
<dbReference type="Proteomes" id="UP000515158">
    <property type="component" value="Unplaced"/>
</dbReference>
<accession>A0A6P8YJV1</accession>
<name>A0A6P8YJV1_THRPL</name>
<proteinExistence type="predicted"/>
<organism evidence="4">
    <name type="scientific">Thrips palmi</name>
    <name type="common">Melon thrips</name>
    <dbReference type="NCBI Taxonomy" id="161013"/>
    <lineage>
        <taxon>Eukaryota</taxon>
        <taxon>Metazoa</taxon>
        <taxon>Ecdysozoa</taxon>
        <taxon>Arthropoda</taxon>
        <taxon>Hexapoda</taxon>
        <taxon>Insecta</taxon>
        <taxon>Pterygota</taxon>
        <taxon>Neoptera</taxon>
        <taxon>Paraneoptera</taxon>
        <taxon>Thysanoptera</taxon>
        <taxon>Terebrantia</taxon>
        <taxon>Thripoidea</taxon>
        <taxon>Thripidae</taxon>
        <taxon>Thrips</taxon>
    </lineage>
</organism>
<dbReference type="GeneID" id="117644647"/>
<evidence type="ECO:0000259" key="2">
    <source>
        <dbReference type="Pfam" id="PF25868"/>
    </source>
</evidence>
<dbReference type="KEGG" id="tpal:117644647"/>
<dbReference type="Pfam" id="PF25537">
    <property type="entry name" value="DUF7921"/>
    <property type="match status" value="1"/>
</dbReference>
<reference evidence="4" key="1">
    <citation type="submission" date="2025-08" db="UniProtKB">
        <authorList>
            <consortium name="RefSeq"/>
        </authorList>
    </citation>
    <scope>IDENTIFICATION</scope>
    <source>
        <tissue evidence="4">Total insect</tissue>
    </source>
</reference>
<evidence type="ECO:0000259" key="1">
    <source>
        <dbReference type="Pfam" id="PF25537"/>
    </source>
</evidence>
<evidence type="ECO:0000313" key="3">
    <source>
        <dbReference type="Proteomes" id="UP000515158"/>
    </source>
</evidence>
<protein>
    <submittedName>
        <fullName evidence="4">Uncharacterized protein LOC117644647</fullName>
    </submittedName>
</protein>
<keyword evidence="3" id="KW-1185">Reference proteome</keyword>